<name>A0A5D6VID4_9BACT</name>
<evidence type="ECO:0000313" key="2">
    <source>
        <dbReference type="EMBL" id="TYZ14194.1"/>
    </source>
</evidence>
<dbReference type="Proteomes" id="UP000322791">
    <property type="component" value="Unassembled WGS sequence"/>
</dbReference>
<proteinExistence type="predicted"/>
<reference evidence="2 3" key="1">
    <citation type="submission" date="2019-08" db="EMBL/GenBank/DDBJ databases">
        <authorList>
            <person name="Seo M.-J."/>
        </authorList>
    </citation>
    <scope>NUCLEOTIDE SEQUENCE [LARGE SCALE GENOMIC DNA]</scope>
    <source>
        <strain evidence="2 3">KIGAM108</strain>
    </source>
</reference>
<keyword evidence="3" id="KW-1185">Reference proteome</keyword>
<dbReference type="EMBL" id="VTHL01000001">
    <property type="protein sequence ID" value="TYZ14194.1"/>
    <property type="molecule type" value="Genomic_DNA"/>
</dbReference>
<feature type="chain" id="PRO_5022956919" evidence="1">
    <location>
        <begin position="19"/>
        <end position="157"/>
    </location>
</feature>
<dbReference type="RefSeq" id="WP_149068979.1">
    <property type="nucleotide sequence ID" value="NZ_VTHL01000001.1"/>
</dbReference>
<comment type="caution">
    <text evidence="2">The sequence shown here is derived from an EMBL/GenBank/DDBJ whole genome shotgun (WGS) entry which is preliminary data.</text>
</comment>
<evidence type="ECO:0000256" key="1">
    <source>
        <dbReference type="SAM" id="SignalP"/>
    </source>
</evidence>
<feature type="signal peptide" evidence="1">
    <location>
        <begin position="1"/>
        <end position="18"/>
    </location>
</feature>
<sequence length="157" mass="17333">MHNVLFLPLLFGAATATAQAPCALPTLKLFQDGVEMPADARALARPVTLRVLPAPGCPAAVYRFRHAEVTLVRRGRPVLPTLRVEKPQADLQSFLRYYQTGDQVVIFIAYQNLALVAADGSLQPLAAAPPRLSKPRQLDLQTEDSRGLFLRWPRLQP</sequence>
<organism evidence="2 3">
    <name type="scientific">Hymenobacter lutimineralis</name>
    <dbReference type="NCBI Taxonomy" id="2606448"/>
    <lineage>
        <taxon>Bacteria</taxon>
        <taxon>Pseudomonadati</taxon>
        <taxon>Bacteroidota</taxon>
        <taxon>Cytophagia</taxon>
        <taxon>Cytophagales</taxon>
        <taxon>Hymenobacteraceae</taxon>
        <taxon>Hymenobacter</taxon>
    </lineage>
</organism>
<protein>
    <submittedName>
        <fullName evidence="2">Uncharacterized protein</fullName>
    </submittedName>
</protein>
<gene>
    <name evidence="2" type="ORF">FY528_00220</name>
</gene>
<evidence type="ECO:0000313" key="3">
    <source>
        <dbReference type="Proteomes" id="UP000322791"/>
    </source>
</evidence>
<keyword evidence="1" id="KW-0732">Signal</keyword>
<accession>A0A5D6VID4</accession>
<dbReference type="AlphaFoldDB" id="A0A5D6VID4"/>